<evidence type="ECO:0000256" key="1">
    <source>
        <dbReference type="SAM" id="MobiDB-lite"/>
    </source>
</evidence>
<name>A0A1S0TJ97_LOALO</name>
<dbReference type="GeneID" id="9951590"/>
<dbReference type="KEGG" id="loa:LOAG_14112"/>
<dbReference type="AlphaFoldDB" id="A0A1S0TJ97"/>
<dbReference type="EMBL" id="JH712340">
    <property type="protein sequence ID" value="EFO14407.2"/>
    <property type="molecule type" value="Genomic_DNA"/>
</dbReference>
<dbReference type="RefSeq" id="XP_020301120.1">
    <property type="nucleotide sequence ID" value="XM_020448760.1"/>
</dbReference>
<dbReference type="OMA" id="TANTYRG"/>
<protein>
    <submittedName>
        <fullName evidence="2">Uncharacterized protein</fullName>
    </submittedName>
</protein>
<accession>A0A1S0TJ97</accession>
<evidence type="ECO:0000313" key="2">
    <source>
        <dbReference type="EMBL" id="EFO14407.2"/>
    </source>
</evidence>
<gene>
    <name evidence="2" type="ORF">LOAG_14112</name>
</gene>
<sequence length="95" mass="10350">MLKIKFFGGNKDKDKGYASSSLGTIGTKGMTANTYRGTMNEMKNSKLAINQNNDETRKISGLVKPKNGMTKSRKIPPTTSISSGVGRDTMKVFKN</sequence>
<dbReference type="CTD" id="9951590"/>
<organism evidence="2">
    <name type="scientific">Loa loa</name>
    <name type="common">Eye worm</name>
    <name type="synonym">Filaria loa</name>
    <dbReference type="NCBI Taxonomy" id="7209"/>
    <lineage>
        <taxon>Eukaryota</taxon>
        <taxon>Metazoa</taxon>
        <taxon>Ecdysozoa</taxon>
        <taxon>Nematoda</taxon>
        <taxon>Chromadorea</taxon>
        <taxon>Rhabditida</taxon>
        <taxon>Spirurina</taxon>
        <taxon>Spiruromorpha</taxon>
        <taxon>Filarioidea</taxon>
        <taxon>Onchocercidae</taxon>
        <taxon>Loa</taxon>
    </lineage>
</organism>
<dbReference type="OrthoDB" id="5859832at2759"/>
<proteinExistence type="predicted"/>
<feature type="region of interest" description="Disordered" evidence="1">
    <location>
        <begin position="64"/>
        <end position="95"/>
    </location>
</feature>
<dbReference type="InParanoid" id="A0A1S0TJ97"/>
<reference evidence="2" key="1">
    <citation type="submission" date="2012-04" db="EMBL/GenBank/DDBJ databases">
        <title>The Genome Sequence of Loa loa.</title>
        <authorList>
            <consortium name="The Broad Institute Genome Sequencing Platform"/>
            <consortium name="Broad Institute Genome Sequencing Center for Infectious Disease"/>
            <person name="Nutman T.B."/>
            <person name="Fink D.L."/>
            <person name="Russ C."/>
            <person name="Young S."/>
            <person name="Zeng Q."/>
            <person name="Gargeya S."/>
            <person name="Alvarado L."/>
            <person name="Berlin A."/>
            <person name="Chapman S.B."/>
            <person name="Chen Z."/>
            <person name="Freedman E."/>
            <person name="Gellesch M."/>
            <person name="Goldberg J."/>
            <person name="Griggs A."/>
            <person name="Gujja S."/>
            <person name="Heilman E.R."/>
            <person name="Heiman D."/>
            <person name="Howarth C."/>
            <person name="Mehta T."/>
            <person name="Neiman D."/>
            <person name="Pearson M."/>
            <person name="Roberts A."/>
            <person name="Saif S."/>
            <person name="Shea T."/>
            <person name="Shenoy N."/>
            <person name="Sisk P."/>
            <person name="Stolte C."/>
            <person name="Sykes S."/>
            <person name="White J."/>
            <person name="Yandava C."/>
            <person name="Haas B."/>
            <person name="Henn M.R."/>
            <person name="Nusbaum C."/>
            <person name="Birren B."/>
        </authorList>
    </citation>
    <scope>NUCLEOTIDE SEQUENCE [LARGE SCALE GENOMIC DNA]</scope>
</reference>